<dbReference type="GO" id="GO:0003677">
    <property type="term" value="F:DNA binding"/>
    <property type="evidence" value="ECO:0007669"/>
    <property type="project" value="UniProtKB-KW"/>
</dbReference>
<dbReference type="PANTHER" id="PTHR30603">
    <property type="entry name" value="RNA POLYMERASE SIGMA FACTOR RPO"/>
    <property type="match status" value="1"/>
</dbReference>
<evidence type="ECO:0000256" key="2">
    <source>
        <dbReference type="ARBA" id="ARBA00023082"/>
    </source>
</evidence>
<dbReference type="PRINTS" id="PR00046">
    <property type="entry name" value="SIGMA70FCT"/>
</dbReference>
<keyword evidence="2" id="KW-0731">Sigma factor</keyword>
<evidence type="ECO:0000259" key="5">
    <source>
        <dbReference type="Pfam" id="PF04542"/>
    </source>
</evidence>
<dbReference type="GO" id="GO:0016987">
    <property type="term" value="F:sigma factor activity"/>
    <property type="evidence" value="ECO:0007669"/>
    <property type="project" value="UniProtKB-KW"/>
</dbReference>
<organism evidence="7">
    <name type="scientific">Siphoviridae sp. ct5kv15</name>
    <dbReference type="NCBI Taxonomy" id="2825338"/>
    <lineage>
        <taxon>Viruses</taxon>
        <taxon>Duplodnaviria</taxon>
        <taxon>Heunggongvirae</taxon>
        <taxon>Uroviricota</taxon>
        <taxon>Caudoviricetes</taxon>
    </lineage>
</organism>
<sequence length="291" mass="33631">MTNEQLVLRIRAGENVAENMLALWQQCRGVIVELARKYSAVAEQEDLEQEAYFAISKAVDSYDHEKGASFLTWARFWIRQQMIRYIQNHGIVRLPVHSGERIRKYRELQSAFLMQIGRLPTVMEYCYYLGCSEEVLQGIQKAEQMRKIGSLDIPLPGIEDSDISVGDSVADQTDQYRDVLDDMERQQLKAVLWPMVDALPGNEPEIIRKRYQEGLTFKEVGKELGLSMEAVRQWERKGLGELRKPRRSRILEQFLDDSRIYNSALHGNGVSSFHRSWTSSTERVALSRIDT</sequence>
<dbReference type="GO" id="GO:0006352">
    <property type="term" value="P:DNA-templated transcription initiation"/>
    <property type="evidence" value="ECO:0007669"/>
    <property type="project" value="InterPro"/>
</dbReference>
<evidence type="ECO:0000259" key="6">
    <source>
        <dbReference type="Pfam" id="PF04545"/>
    </source>
</evidence>
<dbReference type="SUPFAM" id="SSF88946">
    <property type="entry name" value="Sigma2 domain of RNA polymerase sigma factors"/>
    <property type="match status" value="1"/>
</dbReference>
<dbReference type="PANTHER" id="PTHR30603:SF47">
    <property type="entry name" value="RNA POLYMERASE SIGMA FACTOR SIGD, CHLOROPLASTIC"/>
    <property type="match status" value="1"/>
</dbReference>
<evidence type="ECO:0000313" key="7">
    <source>
        <dbReference type="EMBL" id="DAE07799.1"/>
    </source>
</evidence>
<evidence type="ECO:0000256" key="3">
    <source>
        <dbReference type="ARBA" id="ARBA00023125"/>
    </source>
</evidence>
<dbReference type="InterPro" id="IPR007630">
    <property type="entry name" value="RNA_pol_sigma70_r4"/>
</dbReference>
<keyword evidence="4" id="KW-0804">Transcription</keyword>
<dbReference type="InterPro" id="IPR013324">
    <property type="entry name" value="RNA_pol_sigma_r3/r4-like"/>
</dbReference>
<dbReference type="Pfam" id="PF04542">
    <property type="entry name" value="Sigma70_r2"/>
    <property type="match status" value="1"/>
</dbReference>
<dbReference type="Gene3D" id="1.20.120.1810">
    <property type="match status" value="1"/>
</dbReference>
<protein>
    <submittedName>
        <fullName evidence="7">DNA directed RNA polymerase subunit</fullName>
    </submittedName>
</protein>
<dbReference type="CDD" id="cd06171">
    <property type="entry name" value="Sigma70_r4"/>
    <property type="match status" value="1"/>
</dbReference>
<dbReference type="Gene3D" id="1.20.140.160">
    <property type="match status" value="1"/>
</dbReference>
<accession>A0A8S5PKT5</accession>
<proteinExistence type="predicted"/>
<dbReference type="InterPro" id="IPR007627">
    <property type="entry name" value="RNA_pol_sigma70_r2"/>
</dbReference>
<feature type="domain" description="RNA polymerase sigma-70 region 4" evidence="6">
    <location>
        <begin position="197"/>
        <end position="244"/>
    </location>
</feature>
<dbReference type="NCBIfam" id="TIGR02937">
    <property type="entry name" value="sigma70-ECF"/>
    <property type="match status" value="1"/>
</dbReference>
<reference evidence="7" key="1">
    <citation type="journal article" date="2021" name="Proc. Natl. Acad. Sci. U.S.A.">
        <title>A Catalog of Tens of Thousands of Viruses from Human Metagenomes Reveals Hidden Associations with Chronic Diseases.</title>
        <authorList>
            <person name="Tisza M.J."/>
            <person name="Buck C.B."/>
        </authorList>
    </citation>
    <scope>NUCLEOTIDE SEQUENCE</scope>
    <source>
        <strain evidence="7">Ct5kv15</strain>
    </source>
</reference>
<dbReference type="InterPro" id="IPR014284">
    <property type="entry name" value="RNA_pol_sigma-70_dom"/>
</dbReference>
<dbReference type="InterPro" id="IPR000943">
    <property type="entry name" value="RNA_pol_sigma70"/>
</dbReference>
<dbReference type="InterPro" id="IPR013325">
    <property type="entry name" value="RNA_pol_sigma_r2"/>
</dbReference>
<dbReference type="SUPFAM" id="SSF88659">
    <property type="entry name" value="Sigma3 and sigma4 domains of RNA polymerase sigma factors"/>
    <property type="match status" value="2"/>
</dbReference>
<evidence type="ECO:0000256" key="4">
    <source>
        <dbReference type="ARBA" id="ARBA00023163"/>
    </source>
</evidence>
<keyword evidence="1" id="KW-0805">Transcription regulation</keyword>
<dbReference type="EMBL" id="BK015457">
    <property type="protein sequence ID" value="DAE07799.1"/>
    <property type="molecule type" value="Genomic_DNA"/>
</dbReference>
<name>A0A8S5PKT5_9CAUD</name>
<dbReference type="Pfam" id="PF04545">
    <property type="entry name" value="Sigma70_r4"/>
    <property type="match status" value="1"/>
</dbReference>
<feature type="domain" description="RNA polymerase sigma-70 region 2" evidence="5">
    <location>
        <begin position="24"/>
        <end position="88"/>
    </location>
</feature>
<keyword evidence="3" id="KW-0238">DNA-binding</keyword>
<dbReference type="InterPro" id="IPR050239">
    <property type="entry name" value="Sigma-70_RNA_pol_init_factors"/>
</dbReference>
<evidence type="ECO:0000256" key="1">
    <source>
        <dbReference type="ARBA" id="ARBA00023015"/>
    </source>
</evidence>